<gene>
    <name evidence="1" type="ORF">CHR53_14110</name>
</gene>
<dbReference type="InterPro" id="IPR019618">
    <property type="entry name" value="Spore_germination_GerPA"/>
</dbReference>
<name>A0A3Q9QZ87_9BACI</name>
<dbReference type="STRING" id="1193713.GCA_001636315_05262"/>
<organism evidence="1 2">
    <name type="scientific">Neobacillus mesonae</name>
    <dbReference type="NCBI Taxonomy" id="1193713"/>
    <lineage>
        <taxon>Bacteria</taxon>
        <taxon>Bacillati</taxon>
        <taxon>Bacillota</taxon>
        <taxon>Bacilli</taxon>
        <taxon>Bacillales</taxon>
        <taxon>Bacillaceae</taxon>
        <taxon>Neobacillus</taxon>
    </lineage>
</organism>
<proteinExistence type="predicted"/>
<evidence type="ECO:0000313" key="2">
    <source>
        <dbReference type="Proteomes" id="UP000282892"/>
    </source>
</evidence>
<dbReference type="PANTHER" id="PTHR37808">
    <property type="entry name" value="SPORE GERMINATION PROTEIN-LIKE PROTEIN YDZR-RELATED"/>
    <property type="match status" value="1"/>
</dbReference>
<dbReference type="OrthoDB" id="2382149at2"/>
<protein>
    <submittedName>
        <fullName evidence="1">Spore germination protein</fullName>
    </submittedName>
</protein>
<keyword evidence="2" id="KW-1185">Reference proteome</keyword>
<reference evidence="1 2" key="1">
    <citation type="submission" date="2017-07" db="EMBL/GenBank/DDBJ databases">
        <title>The complete genome sequence of Bacillus mesonae strain H20-5, an efficient strain improving plant abiotic stress resistance.</title>
        <authorList>
            <person name="Kim S.Y."/>
            <person name="Song H."/>
            <person name="Sang M.K."/>
            <person name="Weon H.-Y."/>
            <person name="Song J."/>
        </authorList>
    </citation>
    <scope>NUCLEOTIDE SEQUENCE [LARGE SCALE GENOMIC DNA]</scope>
    <source>
        <strain evidence="1 2">H20-5</strain>
    </source>
</reference>
<evidence type="ECO:0000313" key="1">
    <source>
        <dbReference type="EMBL" id="AZU62327.1"/>
    </source>
</evidence>
<dbReference type="Pfam" id="PF10676">
    <property type="entry name" value="gerPA"/>
    <property type="match status" value="1"/>
</dbReference>
<dbReference type="RefSeq" id="WP_066399384.1">
    <property type="nucleotide sequence ID" value="NZ_CP022572.1"/>
</dbReference>
<dbReference type="AlphaFoldDB" id="A0A3Q9QZ87"/>
<dbReference type="EMBL" id="CP022572">
    <property type="protein sequence ID" value="AZU62327.1"/>
    <property type="molecule type" value="Genomic_DNA"/>
</dbReference>
<dbReference type="Proteomes" id="UP000282892">
    <property type="component" value="Chromosome"/>
</dbReference>
<accession>A0A3Q9QZ87</accession>
<dbReference type="KEGG" id="nmk:CHR53_14110"/>
<dbReference type="PANTHER" id="PTHR37808:SF3">
    <property type="entry name" value="SPORE GERMINATION PROTEIN GERPA-RELATED"/>
    <property type="match status" value="1"/>
</dbReference>
<sequence>MPAIVGPIRIVNISGGITQFGDSLFISPKDASKSFSGAGGSNTGGIVIVKNGISITNAFDPNVIDQPISGNK</sequence>